<dbReference type="Gene3D" id="2.40.50.100">
    <property type="match status" value="1"/>
</dbReference>
<dbReference type="AlphaFoldDB" id="A0A956NH07"/>
<dbReference type="GO" id="GO:1990281">
    <property type="term" value="C:efflux pump complex"/>
    <property type="evidence" value="ECO:0007669"/>
    <property type="project" value="TreeGrafter"/>
</dbReference>
<dbReference type="PANTHER" id="PTHR30469:SF15">
    <property type="entry name" value="HLYD FAMILY OF SECRETION PROTEINS"/>
    <property type="match status" value="1"/>
</dbReference>
<comment type="similarity">
    <text evidence="1">Belongs to the membrane fusion protein (MFP) (TC 8.A.1) family.</text>
</comment>
<accession>A0A956NH07</accession>
<evidence type="ECO:0000313" key="3">
    <source>
        <dbReference type="EMBL" id="MCA9759013.1"/>
    </source>
</evidence>
<reference evidence="3" key="2">
    <citation type="journal article" date="2021" name="Microbiome">
        <title>Successional dynamics and alternative stable states in a saline activated sludge microbial community over 9 years.</title>
        <authorList>
            <person name="Wang Y."/>
            <person name="Ye J."/>
            <person name="Ju F."/>
            <person name="Liu L."/>
            <person name="Boyd J.A."/>
            <person name="Deng Y."/>
            <person name="Parks D.H."/>
            <person name="Jiang X."/>
            <person name="Yin X."/>
            <person name="Woodcroft B.J."/>
            <person name="Tyson G.W."/>
            <person name="Hugenholtz P."/>
            <person name="Polz M.F."/>
            <person name="Zhang T."/>
        </authorList>
    </citation>
    <scope>NUCLEOTIDE SEQUENCE</scope>
    <source>
        <strain evidence="3">HKST-UBA02</strain>
    </source>
</reference>
<organism evidence="3 4">
    <name type="scientific">Eiseniibacteriota bacterium</name>
    <dbReference type="NCBI Taxonomy" id="2212470"/>
    <lineage>
        <taxon>Bacteria</taxon>
        <taxon>Candidatus Eiseniibacteriota</taxon>
    </lineage>
</organism>
<dbReference type="EMBL" id="JAGQHS010000248">
    <property type="protein sequence ID" value="MCA9759013.1"/>
    <property type="molecule type" value="Genomic_DNA"/>
</dbReference>
<dbReference type="NCBIfam" id="TIGR01730">
    <property type="entry name" value="RND_mfp"/>
    <property type="match status" value="1"/>
</dbReference>
<dbReference type="Pfam" id="PF25989">
    <property type="entry name" value="YknX_C"/>
    <property type="match status" value="1"/>
</dbReference>
<evidence type="ECO:0000313" key="4">
    <source>
        <dbReference type="Proteomes" id="UP000739538"/>
    </source>
</evidence>
<proteinExistence type="inferred from homology"/>
<protein>
    <submittedName>
        <fullName evidence="3">Efflux RND transporter periplasmic adaptor subunit</fullName>
    </submittedName>
</protein>
<dbReference type="InterPro" id="IPR006143">
    <property type="entry name" value="RND_pump_MFP"/>
</dbReference>
<dbReference type="Gene3D" id="1.10.287.470">
    <property type="entry name" value="Helix hairpin bin"/>
    <property type="match status" value="1"/>
</dbReference>
<dbReference type="GO" id="GO:0015562">
    <property type="term" value="F:efflux transmembrane transporter activity"/>
    <property type="evidence" value="ECO:0007669"/>
    <property type="project" value="TreeGrafter"/>
</dbReference>
<evidence type="ECO:0000259" key="2">
    <source>
        <dbReference type="Pfam" id="PF25989"/>
    </source>
</evidence>
<name>A0A956NH07_UNCEI</name>
<dbReference type="InterPro" id="IPR058637">
    <property type="entry name" value="YknX-like_C"/>
</dbReference>
<dbReference type="Proteomes" id="UP000739538">
    <property type="component" value="Unassembled WGS sequence"/>
</dbReference>
<gene>
    <name evidence="3" type="ORF">KDA27_24690</name>
</gene>
<dbReference type="Gene3D" id="2.40.30.170">
    <property type="match status" value="1"/>
</dbReference>
<dbReference type="PANTHER" id="PTHR30469">
    <property type="entry name" value="MULTIDRUG RESISTANCE PROTEIN MDTA"/>
    <property type="match status" value="1"/>
</dbReference>
<sequence length="321" mass="33204">MAPATAGDLPVTVPGYGAVQFDPKKTRTLTADLEARVLRVAVQAGAVVEAGDLLVELGPSSDVSEEISRARRDADAAGAVAARMKRLRADGLASDAEVESADTEAQDLIAHATQLERRARSIATTQAPMPGIVDAVLVEGGDLVSPGTPLVRLASPDAIEVKLHVEISDVATIAPGDSVRLTSLDAKGTSLGAMVDGIDYRVDPTSRSASVYVLLPQNAGMLPGEAVRAEITTGVRANVVLVPRQSVFLDESGWFLFVAKDGVAELHRVETGLTVGESTEITSGVAAGDTVVVEGGAILTDGMKVRVPQSAQPHPPEGARP</sequence>
<dbReference type="Gene3D" id="2.40.420.20">
    <property type="match status" value="1"/>
</dbReference>
<reference evidence="3" key="1">
    <citation type="submission" date="2020-04" db="EMBL/GenBank/DDBJ databases">
        <authorList>
            <person name="Zhang T."/>
        </authorList>
    </citation>
    <scope>NUCLEOTIDE SEQUENCE</scope>
    <source>
        <strain evidence="3">HKST-UBA02</strain>
    </source>
</reference>
<comment type="caution">
    <text evidence="3">The sequence shown here is derived from an EMBL/GenBank/DDBJ whole genome shotgun (WGS) entry which is preliminary data.</text>
</comment>
<dbReference type="SUPFAM" id="SSF111369">
    <property type="entry name" value="HlyD-like secretion proteins"/>
    <property type="match status" value="1"/>
</dbReference>
<evidence type="ECO:0000256" key="1">
    <source>
        <dbReference type="ARBA" id="ARBA00009477"/>
    </source>
</evidence>
<feature type="domain" description="YknX-like C-terminal permuted SH3-like" evidence="2">
    <location>
        <begin position="240"/>
        <end position="307"/>
    </location>
</feature>